<keyword evidence="7" id="KW-1185">Reference proteome</keyword>
<feature type="compositionally biased region" description="Polar residues" evidence="3">
    <location>
        <begin position="147"/>
        <end position="162"/>
    </location>
</feature>
<dbReference type="PROSITE" id="PS50212">
    <property type="entry name" value="RASGEF_NTER"/>
    <property type="match status" value="1"/>
</dbReference>
<dbReference type="OrthoDB" id="28357at2759"/>
<dbReference type="InterPro" id="IPR000651">
    <property type="entry name" value="Ras-like_Gua-exchang_fac_N"/>
</dbReference>
<evidence type="ECO:0000256" key="2">
    <source>
        <dbReference type="PROSITE-ProRule" id="PRU00168"/>
    </source>
</evidence>
<dbReference type="HOGENOM" id="CLU_272144_0_0_1"/>
<dbReference type="InterPro" id="IPR036964">
    <property type="entry name" value="RASGEF_cat_dom_sf"/>
</dbReference>
<keyword evidence="1 2" id="KW-0344">Guanine-nucleotide releasing factor</keyword>
<feature type="domain" description="Ras-GEF" evidence="4">
    <location>
        <begin position="913"/>
        <end position="1145"/>
    </location>
</feature>
<dbReference type="SUPFAM" id="SSF52540">
    <property type="entry name" value="P-loop containing nucleoside triphosphate hydrolases"/>
    <property type="match status" value="1"/>
</dbReference>
<dbReference type="InterPro" id="IPR023578">
    <property type="entry name" value="Ras_GEF_dom_sf"/>
</dbReference>
<reference evidence="6 7" key="1">
    <citation type="journal article" date="2012" name="Science">
        <title>The Paleozoic origin of enzymatic lignin decomposition reconstructed from 31 fungal genomes.</title>
        <authorList>
            <person name="Floudas D."/>
            <person name="Binder M."/>
            <person name="Riley R."/>
            <person name="Barry K."/>
            <person name="Blanchette R.A."/>
            <person name="Henrissat B."/>
            <person name="Martinez A.T."/>
            <person name="Otillar R."/>
            <person name="Spatafora J.W."/>
            <person name="Yadav J.S."/>
            <person name="Aerts A."/>
            <person name="Benoit I."/>
            <person name="Boyd A."/>
            <person name="Carlson A."/>
            <person name="Copeland A."/>
            <person name="Coutinho P.M."/>
            <person name="de Vries R.P."/>
            <person name="Ferreira P."/>
            <person name="Findley K."/>
            <person name="Foster B."/>
            <person name="Gaskell J."/>
            <person name="Glotzer D."/>
            <person name="Gorecki P."/>
            <person name="Heitman J."/>
            <person name="Hesse C."/>
            <person name="Hori C."/>
            <person name="Igarashi K."/>
            <person name="Jurgens J.A."/>
            <person name="Kallen N."/>
            <person name="Kersten P."/>
            <person name="Kohler A."/>
            <person name="Kuees U."/>
            <person name="Kumar T.K.A."/>
            <person name="Kuo A."/>
            <person name="LaButti K."/>
            <person name="Larrondo L.F."/>
            <person name="Lindquist E."/>
            <person name="Ling A."/>
            <person name="Lombard V."/>
            <person name="Lucas S."/>
            <person name="Lundell T."/>
            <person name="Martin R."/>
            <person name="McLaughlin D.J."/>
            <person name="Morgenstern I."/>
            <person name="Morin E."/>
            <person name="Murat C."/>
            <person name="Nagy L.G."/>
            <person name="Nolan M."/>
            <person name="Ohm R.A."/>
            <person name="Patyshakuliyeva A."/>
            <person name="Rokas A."/>
            <person name="Ruiz-Duenas F.J."/>
            <person name="Sabat G."/>
            <person name="Salamov A."/>
            <person name="Samejima M."/>
            <person name="Schmutz J."/>
            <person name="Slot J.C."/>
            <person name="St John F."/>
            <person name="Stenlid J."/>
            <person name="Sun H."/>
            <person name="Sun S."/>
            <person name="Syed K."/>
            <person name="Tsang A."/>
            <person name="Wiebenga A."/>
            <person name="Young D."/>
            <person name="Pisabarro A."/>
            <person name="Eastwood D.C."/>
            <person name="Martin F."/>
            <person name="Cullen D."/>
            <person name="Grigoriev I.V."/>
            <person name="Hibbett D.S."/>
        </authorList>
    </citation>
    <scope>NUCLEOTIDE SEQUENCE [LARGE SCALE GENOMIC DNA]</scope>
    <source>
        <strain evidence="6 7">DJM-731 SS1</strain>
    </source>
</reference>
<dbReference type="Gene3D" id="1.10.840.10">
    <property type="entry name" value="Ras guanine-nucleotide exchange factors catalytic domain"/>
    <property type="match status" value="1"/>
</dbReference>
<evidence type="ECO:0000256" key="3">
    <source>
        <dbReference type="SAM" id="MobiDB-lite"/>
    </source>
</evidence>
<feature type="compositionally biased region" description="Basic and acidic residues" evidence="3">
    <location>
        <begin position="168"/>
        <end position="179"/>
    </location>
</feature>
<dbReference type="STRING" id="1858805.M5FVA5"/>
<dbReference type="EMBL" id="JH795867">
    <property type="protein sequence ID" value="EJU00194.1"/>
    <property type="molecule type" value="Genomic_DNA"/>
</dbReference>
<dbReference type="Gene3D" id="1.20.870.10">
    <property type="entry name" value="Son of sevenless (SoS) protein Chain: S domain 1"/>
    <property type="match status" value="1"/>
</dbReference>
<proteinExistence type="predicted"/>
<dbReference type="InterPro" id="IPR001895">
    <property type="entry name" value="RASGEF_cat_dom"/>
</dbReference>
<dbReference type="InterPro" id="IPR027417">
    <property type="entry name" value="P-loop_NTPase"/>
</dbReference>
<feature type="compositionally biased region" description="Low complexity" evidence="3">
    <location>
        <begin position="135"/>
        <end position="146"/>
    </location>
</feature>
<dbReference type="SUPFAM" id="SSF48366">
    <property type="entry name" value="Ras GEF"/>
    <property type="match status" value="1"/>
</dbReference>
<evidence type="ECO:0000313" key="6">
    <source>
        <dbReference type="EMBL" id="EJU00194.1"/>
    </source>
</evidence>
<sequence length="1188" mass="132873">MSGHPYAHRPHSHQHPYATASRALQPPPQPSDARRRSTSLPHHSHLGPPSAPPSIPLPEVPSPIVEDWAPRPPLSPRSGPQLLGPGIPPLSQSRSLPATAGAESRFPALLEAHQERTSTDSAASGLSDVHSHAYSSSLSRPNSRASGTLQSVSSMRRYSSTGGWRGDSAGEGKRERALTVEEGYDSLIPPLAMDTSTPSERERQKALDRRGRGKLMSFMGMNTHAYSSSNPSNTTPPPQGGGGWTGPPSPKPVRTSPSLPHFPHALEGDPVTVRRKMSAPRVDTSIMGRESLSLRRRPSLGLGREVGISPVEEGRARSNSKTLSGRDTPTPSSLSKLLPSPFPLPPSPNSGTPDHPFHIAVFGPEGSGKTTFVLGGMEGWPGVRRVGEVEDRDGKLLYQYRTSRIRMSAPDPGPAPEMHYRILEIDSTLIDWEGDERDWPGWMPYVDGAFVLFDATGRRTAWVSSAVDLIRDLNLPCIVVATKTDLPQALPTTTLDQRTRTRDVGLVPSSSDTAHKNRIAPKHCFRYMCKVVTGGEIHGRAQVMTPVLTTPVTPIIMTLPSRPPSPAKPAPAMLAVQSNAQQIDRMGTPTPTTLPVPLTPVVSVPEEEDTTVTIHPEPAPVKQRPRSQSVTTYAPQLRSSYIASLSTNNLLDLDKEVQAAEEREQQLQDEKREEGADAEGVSKLPPTYMYSTLEALCERVFFMAISDSDLTFLYHFFLTYRKFTTARFVLREWQKYWDSLNDQKINENMYLWGKLRLAHLILDWVTNFPQDFSQDVPYRALRATHKVIAEEDNTLFHATQLKLLINKINRSDDPDRAWEVDSDEDSVEENDRLIPRTNSQRKLTPTSTPRGSNYVLSPSYSSDLSSLSTGRSRVAVRKKPSMTPGAFERRQISDDRQLLKDLSKMAGNVERLTPAQIARELTRLELPLFLDIEPREWARHLWTPAKERSYPDPIDCMAVHFMRVQTWVASLILAREGQTARSSLISKFCLVGHELRKLNNFNSLRAVHVGIKDALPNAPDILHSYLNNQQIWNMFHYHDLLFSTDRNHLIYHRTLLHTAFFAIPCFEIHTSTLARSDRNLEWHPDQPKLVHWGKFGIFGKIVDQVTKFQERVPPTLPEDAVTTQNFHQWFVKQSLMSRTLMEKRRAPEHFVDKSMYEAAKGFLRQRARLDQPASESTVTASSYTFLSS</sequence>
<feature type="compositionally biased region" description="Low complexity" evidence="3">
    <location>
        <begin position="78"/>
        <end position="93"/>
    </location>
</feature>
<dbReference type="InterPro" id="IPR008937">
    <property type="entry name" value="Ras-like_GEF"/>
</dbReference>
<feature type="region of interest" description="Disordered" evidence="3">
    <location>
        <begin position="1"/>
        <end position="354"/>
    </location>
</feature>
<dbReference type="GO" id="GO:0007265">
    <property type="term" value="P:Ras protein signal transduction"/>
    <property type="evidence" value="ECO:0007669"/>
    <property type="project" value="TreeGrafter"/>
</dbReference>
<feature type="region of interest" description="Disordered" evidence="3">
    <location>
        <begin position="660"/>
        <end position="681"/>
    </location>
</feature>
<gene>
    <name evidence="6" type="ORF">DACRYDRAFT_23178</name>
</gene>
<evidence type="ECO:0000313" key="7">
    <source>
        <dbReference type="Proteomes" id="UP000030653"/>
    </source>
</evidence>
<evidence type="ECO:0000259" key="5">
    <source>
        <dbReference type="PROSITE" id="PS50212"/>
    </source>
</evidence>
<dbReference type="PANTHER" id="PTHR23113">
    <property type="entry name" value="GUANINE NUCLEOTIDE EXCHANGE FACTOR"/>
    <property type="match status" value="1"/>
</dbReference>
<dbReference type="Pfam" id="PF00618">
    <property type="entry name" value="RasGEF_N"/>
    <property type="match status" value="1"/>
</dbReference>
<dbReference type="CDD" id="cd00882">
    <property type="entry name" value="Ras_like_GTPase"/>
    <property type="match status" value="1"/>
</dbReference>
<feature type="compositionally biased region" description="Polar residues" evidence="3">
    <location>
        <begin position="317"/>
        <end position="327"/>
    </location>
</feature>
<feature type="compositionally biased region" description="Pro residues" evidence="3">
    <location>
        <begin position="49"/>
        <end position="61"/>
    </location>
</feature>
<feature type="compositionally biased region" description="Basic and acidic residues" evidence="3">
    <location>
        <begin position="199"/>
        <end position="210"/>
    </location>
</feature>
<name>M5FVA5_DACPD</name>
<feature type="compositionally biased region" description="Basic and acidic residues" evidence="3">
    <location>
        <begin position="660"/>
        <end position="675"/>
    </location>
</feature>
<evidence type="ECO:0000256" key="1">
    <source>
        <dbReference type="ARBA" id="ARBA00022658"/>
    </source>
</evidence>
<dbReference type="GO" id="GO:0005886">
    <property type="term" value="C:plasma membrane"/>
    <property type="evidence" value="ECO:0007669"/>
    <property type="project" value="TreeGrafter"/>
</dbReference>
<dbReference type="SMART" id="SM00147">
    <property type="entry name" value="RasGEF"/>
    <property type="match status" value="1"/>
</dbReference>
<dbReference type="PROSITE" id="PS50009">
    <property type="entry name" value="RASGEF_CAT"/>
    <property type="match status" value="1"/>
</dbReference>
<feature type="compositionally biased region" description="Low complexity" evidence="3">
    <location>
        <begin position="328"/>
        <end position="339"/>
    </location>
</feature>
<dbReference type="Proteomes" id="UP000030653">
    <property type="component" value="Unassembled WGS sequence"/>
</dbReference>
<feature type="compositionally biased region" description="Low complexity" evidence="3">
    <location>
        <begin position="856"/>
        <end position="866"/>
    </location>
</feature>
<dbReference type="OMA" id="SCFAQMR"/>
<dbReference type="GO" id="GO:0005085">
    <property type="term" value="F:guanyl-nucleotide exchange factor activity"/>
    <property type="evidence" value="ECO:0007669"/>
    <property type="project" value="UniProtKB-KW"/>
</dbReference>
<dbReference type="Gene3D" id="3.40.50.300">
    <property type="entry name" value="P-loop containing nucleotide triphosphate hydrolases"/>
    <property type="match status" value="1"/>
</dbReference>
<feature type="domain" description="N-terminal Ras-GEF" evidence="5">
    <location>
        <begin position="684"/>
        <end position="809"/>
    </location>
</feature>
<feature type="compositionally biased region" description="Basic residues" evidence="3">
    <location>
        <begin position="1"/>
        <end position="14"/>
    </location>
</feature>
<organism evidence="6 7">
    <name type="scientific">Dacryopinax primogenitus (strain DJM 731)</name>
    <name type="common">Brown rot fungus</name>
    <dbReference type="NCBI Taxonomy" id="1858805"/>
    <lineage>
        <taxon>Eukaryota</taxon>
        <taxon>Fungi</taxon>
        <taxon>Dikarya</taxon>
        <taxon>Basidiomycota</taxon>
        <taxon>Agaricomycotina</taxon>
        <taxon>Dacrymycetes</taxon>
        <taxon>Dacrymycetales</taxon>
        <taxon>Dacrymycetaceae</taxon>
        <taxon>Dacryopinax</taxon>
    </lineage>
</organism>
<dbReference type="PANTHER" id="PTHR23113:SF348">
    <property type="entry name" value="GUANYL-NUCLEOTIDE EXCHANGE FACTOR RASGEF, PUTATIVE (AFU_ORTHOLOGUE AFUA_1G04700)-RELATED"/>
    <property type="match status" value="1"/>
</dbReference>
<dbReference type="Pfam" id="PF00617">
    <property type="entry name" value="RasGEF"/>
    <property type="match status" value="1"/>
</dbReference>
<dbReference type="RefSeq" id="XP_040627091.1">
    <property type="nucleotide sequence ID" value="XM_040773142.1"/>
</dbReference>
<dbReference type="GeneID" id="63688204"/>
<evidence type="ECO:0000259" key="4">
    <source>
        <dbReference type="PROSITE" id="PS50009"/>
    </source>
</evidence>
<feature type="region of interest" description="Disordered" evidence="3">
    <location>
        <begin position="815"/>
        <end position="866"/>
    </location>
</feature>
<dbReference type="AlphaFoldDB" id="M5FVA5"/>
<accession>M5FVA5</accession>
<feature type="compositionally biased region" description="Polar residues" evidence="3">
    <location>
        <begin position="836"/>
        <end position="855"/>
    </location>
</feature>
<protein>
    <submittedName>
        <fullName evidence="6">Ras GEF</fullName>
    </submittedName>
</protein>